<sequence length="356" mass="39027">MYDKLRINYIRIRTVSPSDNKTAATVLRVHRGPRYCSKPKQEISDLYCRAGGVPVPRAVAKAGNPGAYRRQSRAPLSTATHRGRQSLAVAARFNLSNRSRISGDAGGAATKCSQISWSSGAIRQTSPAGGAMPAPHAPSSGDASPRARLGDAGRRALVTALQPASPRSTPLAGVQSKLDLLRHRKPHPPSPSRKQRAAMERPHASAAPPRCSGWTVTPFLQCSRARGRTGPSGEYEAKRQRRVQENQQKLQALGVPKIPQPPRPVAHKKREAHQLQPVRRSCPNRSDRWRLGHRRRFGISVIEPQQVQANMHDGNNAVLAEPDREDILSAGYRIHREDSSACTTNTGESEMRCHRS</sequence>
<dbReference type="GeneID" id="20641036"/>
<feature type="compositionally biased region" description="Basic and acidic residues" evidence="1">
    <location>
        <begin position="235"/>
        <end position="244"/>
    </location>
</feature>
<dbReference type="InParanoid" id="G4YPM4"/>
<dbReference type="EMBL" id="JH159151">
    <property type="protein sequence ID" value="EGZ28326.1"/>
    <property type="molecule type" value="Genomic_DNA"/>
</dbReference>
<feature type="compositionally biased region" description="Low complexity" evidence="1">
    <location>
        <begin position="126"/>
        <end position="141"/>
    </location>
</feature>
<reference evidence="2 3" key="1">
    <citation type="journal article" date="2006" name="Science">
        <title>Phytophthora genome sequences uncover evolutionary origins and mechanisms of pathogenesis.</title>
        <authorList>
            <person name="Tyler B.M."/>
            <person name="Tripathy S."/>
            <person name="Zhang X."/>
            <person name="Dehal P."/>
            <person name="Jiang R.H."/>
            <person name="Aerts A."/>
            <person name="Arredondo F.D."/>
            <person name="Baxter L."/>
            <person name="Bensasson D."/>
            <person name="Beynon J.L."/>
            <person name="Chapman J."/>
            <person name="Damasceno C.M."/>
            <person name="Dorrance A.E."/>
            <person name="Dou D."/>
            <person name="Dickerman A.W."/>
            <person name="Dubchak I.L."/>
            <person name="Garbelotto M."/>
            <person name="Gijzen M."/>
            <person name="Gordon S.G."/>
            <person name="Govers F."/>
            <person name="Grunwald N.J."/>
            <person name="Huang W."/>
            <person name="Ivors K.L."/>
            <person name="Jones R.W."/>
            <person name="Kamoun S."/>
            <person name="Krampis K."/>
            <person name="Lamour K.H."/>
            <person name="Lee M.K."/>
            <person name="McDonald W.H."/>
            <person name="Medina M."/>
            <person name="Meijer H.J."/>
            <person name="Nordberg E.K."/>
            <person name="Maclean D.J."/>
            <person name="Ospina-Giraldo M.D."/>
            <person name="Morris P.F."/>
            <person name="Phuntumart V."/>
            <person name="Putnam N.H."/>
            <person name="Rash S."/>
            <person name="Rose J.K."/>
            <person name="Sakihama Y."/>
            <person name="Salamov A.A."/>
            <person name="Savidor A."/>
            <person name="Scheuring C.F."/>
            <person name="Smith B.M."/>
            <person name="Sobral B.W."/>
            <person name="Terry A."/>
            <person name="Torto-Alalibo T.A."/>
            <person name="Win J."/>
            <person name="Xu Z."/>
            <person name="Zhang H."/>
            <person name="Grigoriev I.V."/>
            <person name="Rokhsar D.S."/>
            <person name="Boore J.L."/>
        </authorList>
    </citation>
    <scope>NUCLEOTIDE SEQUENCE [LARGE SCALE GENOMIC DNA]</scope>
    <source>
        <strain evidence="2 3">P6497</strain>
    </source>
</reference>
<gene>
    <name evidence="2" type="ORF">PHYSODRAFT_293905</name>
</gene>
<dbReference type="Proteomes" id="UP000002640">
    <property type="component" value="Unassembled WGS sequence"/>
</dbReference>
<protein>
    <submittedName>
        <fullName evidence="2">Uncharacterized protein</fullName>
    </submittedName>
</protein>
<name>G4YPM4_PHYSP</name>
<dbReference type="RefSeq" id="XP_009515601.1">
    <property type="nucleotide sequence ID" value="XM_009517306.1"/>
</dbReference>
<feature type="region of interest" description="Disordered" evidence="1">
    <location>
        <begin position="180"/>
        <end position="264"/>
    </location>
</feature>
<evidence type="ECO:0000313" key="2">
    <source>
        <dbReference type="EMBL" id="EGZ28326.1"/>
    </source>
</evidence>
<feature type="region of interest" description="Disordered" evidence="1">
    <location>
        <begin position="122"/>
        <end position="148"/>
    </location>
</feature>
<accession>G4YPM4</accession>
<evidence type="ECO:0000313" key="3">
    <source>
        <dbReference type="Proteomes" id="UP000002640"/>
    </source>
</evidence>
<evidence type="ECO:0000256" key="1">
    <source>
        <dbReference type="SAM" id="MobiDB-lite"/>
    </source>
</evidence>
<keyword evidence="3" id="KW-1185">Reference proteome</keyword>
<proteinExistence type="predicted"/>
<dbReference type="KEGG" id="psoj:PHYSODRAFT_293905"/>
<dbReference type="AlphaFoldDB" id="G4YPM4"/>
<organism evidence="2 3">
    <name type="scientific">Phytophthora sojae (strain P6497)</name>
    <name type="common">Soybean stem and root rot agent</name>
    <name type="synonym">Phytophthora megasperma f. sp. glycines</name>
    <dbReference type="NCBI Taxonomy" id="1094619"/>
    <lineage>
        <taxon>Eukaryota</taxon>
        <taxon>Sar</taxon>
        <taxon>Stramenopiles</taxon>
        <taxon>Oomycota</taxon>
        <taxon>Peronosporomycetes</taxon>
        <taxon>Peronosporales</taxon>
        <taxon>Peronosporaceae</taxon>
        <taxon>Phytophthora</taxon>
    </lineage>
</organism>
<feature type="region of interest" description="Disordered" evidence="1">
    <location>
        <begin position="61"/>
        <end position="83"/>
    </location>
</feature>